<evidence type="ECO:0000313" key="1">
    <source>
        <dbReference type="EMBL" id="RHW18788.1"/>
    </source>
</evidence>
<accession>A0A396RQM1</accession>
<evidence type="ECO:0000313" key="2">
    <source>
        <dbReference type="Proteomes" id="UP000266693"/>
    </source>
</evidence>
<comment type="caution">
    <text evidence="1">The sequence shown here is derived from an EMBL/GenBank/DDBJ whole genome shotgun (WGS) entry which is preliminary data.</text>
</comment>
<gene>
    <name evidence="1" type="ORF">D1610_01110</name>
</gene>
<dbReference type="RefSeq" id="WP_118862295.1">
    <property type="nucleotide sequence ID" value="NZ_QWLV01000001.1"/>
</dbReference>
<dbReference type="Proteomes" id="UP000266693">
    <property type="component" value="Unassembled WGS sequence"/>
</dbReference>
<dbReference type="AlphaFoldDB" id="A0A396RQM1"/>
<reference evidence="1 2" key="1">
    <citation type="submission" date="2018-08" db="EMBL/GenBank/DDBJ databases">
        <title>The multiple taxonomic identification of Sphingomonas gilva.</title>
        <authorList>
            <person name="Zhu D."/>
            <person name="Zheng S."/>
        </authorList>
    </citation>
    <scope>NUCLEOTIDE SEQUENCE [LARGE SCALE GENOMIC DNA]</scope>
    <source>
        <strain evidence="1 2">ZDH117</strain>
    </source>
</reference>
<sequence>MRALLVLVAIAIIVLIAAVSLGFISLDQTQTAQLPSIEVEGGQAPEFKADVADIDVGTENKTIEVPTISVDKPENAQ</sequence>
<name>A0A396RQM1_9SPHN</name>
<dbReference type="EMBL" id="QWLV01000001">
    <property type="protein sequence ID" value="RHW18788.1"/>
    <property type="molecule type" value="Genomic_DNA"/>
</dbReference>
<protein>
    <submittedName>
        <fullName evidence="1">Uncharacterized protein</fullName>
    </submittedName>
</protein>
<dbReference type="OrthoDB" id="7582968at2"/>
<organism evidence="1 2">
    <name type="scientific">Sphingomonas gilva</name>
    <dbReference type="NCBI Taxonomy" id="2305907"/>
    <lineage>
        <taxon>Bacteria</taxon>
        <taxon>Pseudomonadati</taxon>
        <taxon>Pseudomonadota</taxon>
        <taxon>Alphaproteobacteria</taxon>
        <taxon>Sphingomonadales</taxon>
        <taxon>Sphingomonadaceae</taxon>
        <taxon>Sphingomonas</taxon>
    </lineage>
</organism>
<keyword evidence="2" id="KW-1185">Reference proteome</keyword>
<proteinExistence type="predicted"/>